<proteinExistence type="predicted"/>
<sequence length="66" mass="7194">MTNLSATQGFCSKPRGSQMQETAFSDASLSFLEYTQYKQCQWVLWHLDSVSGCYGALAVPVGAVTP</sequence>
<reference evidence="1 2" key="1">
    <citation type="submission" date="2019-05" db="EMBL/GenBank/DDBJ databases">
        <title>Another draft genome of Portunus trituberculatus and its Hox gene families provides insights of decapod evolution.</title>
        <authorList>
            <person name="Jeong J.-H."/>
            <person name="Song I."/>
            <person name="Kim S."/>
            <person name="Choi T."/>
            <person name="Kim D."/>
            <person name="Ryu S."/>
            <person name="Kim W."/>
        </authorList>
    </citation>
    <scope>NUCLEOTIDE SEQUENCE [LARGE SCALE GENOMIC DNA]</scope>
    <source>
        <tissue evidence="1">Muscle</tissue>
    </source>
</reference>
<dbReference type="AlphaFoldDB" id="A0A5B7KNE5"/>
<keyword evidence="2" id="KW-1185">Reference proteome</keyword>
<accession>A0A5B7KNE5</accession>
<organism evidence="1 2">
    <name type="scientific">Portunus trituberculatus</name>
    <name type="common">Swimming crab</name>
    <name type="synonym">Neptunus trituberculatus</name>
    <dbReference type="NCBI Taxonomy" id="210409"/>
    <lineage>
        <taxon>Eukaryota</taxon>
        <taxon>Metazoa</taxon>
        <taxon>Ecdysozoa</taxon>
        <taxon>Arthropoda</taxon>
        <taxon>Crustacea</taxon>
        <taxon>Multicrustacea</taxon>
        <taxon>Malacostraca</taxon>
        <taxon>Eumalacostraca</taxon>
        <taxon>Eucarida</taxon>
        <taxon>Decapoda</taxon>
        <taxon>Pleocyemata</taxon>
        <taxon>Brachyura</taxon>
        <taxon>Eubrachyura</taxon>
        <taxon>Portunoidea</taxon>
        <taxon>Portunidae</taxon>
        <taxon>Portuninae</taxon>
        <taxon>Portunus</taxon>
    </lineage>
</organism>
<name>A0A5B7KNE5_PORTR</name>
<evidence type="ECO:0000313" key="1">
    <source>
        <dbReference type="EMBL" id="MPD06968.1"/>
    </source>
</evidence>
<evidence type="ECO:0000313" key="2">
    <source>
        <dbReference type="Proteomes" id="UP000324222"/>
    </source>
</evidence>
<dbReference type="Proteomes" id="UP000324222">
    <property type="component" value="Unassembled WGS sequence"/>
</dbReference>
<dbReference type="EMBL" id="VSRR010153914">
    <property type="protein sequence ID" value="MPD06968.1"/>
    <property type="molecule type" value="Genomic_DNA"/>
</dbReference>
<protein>
    <submittedName>
        <fullName evidence="1">Uncharacterized protein</fullName>
    </submittedName>
</protein>
<comment type="caution">
    <text evidence="1">The sequence shown here is derived from an EMBL/GenBank/DDBJ whole genome shotgun (WGS) entry which is preliminary data.</text>
</comment>
<gene>
    <name evidence="1" type="ORF">E2C01_102807</name>
</gene>